<dbReference type="GO" id="GO:0009279">
    <property type="term" value="C:cell outer membrane"/>
    <property type="evidence" value="ECO:0007669"/>
    <property type="project" value="InterPro"/>
</dbReference>
<dbReference type="OrthoDB" id="104801at2"/>
<feature type="chain" id="PRO_5008692711" description="Nucleoside-specific outer membrane channel protein Tsx" evidence="1">
    <location>
        <begin position="19"/>
        <end position="270"/>
    </location>
</feature>
<accession>A0A1C4GR50</accession>
<keyword evidence="1" id="KW-0732">Signal</keyword>
<evidence type="ECO:0008006" key="4">
    <source>
        <dbReference type="Google" id="ProtNLM"/>
    </source>
</evidence>
<sequence length="270" mass="29768">MKLSTCFILLGSTLIVPASGFASTWNDNSVSVRYGTEFSEAGVGKDISKTIFNFTHASGDKYGTNFFTVDNLISDKKDLAANSDDGAQEIYGFYQRTLLLSSIPQLKSEYDTLNSLAVFGRVDYGSKNTTFASRPRKYYLGLTMPIPIKTGFWNVGLAAYKENNHNGTIGKEVEFDTTWAVSSAWNVPYGPGSFGGFINMIGPKGNDGFGNKTKTETLFRVSYLFDVGSTNIKIGPAYEYWRNMYGNDEQLDGTHGSKGNVPMLISQFKF</sequence>
<evidence type="ECO:0000313" key="3">
    <source>
        <dbReference type="Proteomes" id="UP000243661"/>
    </source>
</evidence>
<name>A0A1C4GR50_9GAMM</name>
<reference evidence="2 3" key="1">
    <citation type="submission" date="2016-08" db="EMBL/GenBank/DDBJ databases">
        <authorList>
            <person name="Seilhamer J.J."/>
        </authorList>
    </citation>
    <scope>NUCLEOTIDE SEQUENCE [LARGE SCALE GENOMIC DNA]</scope>
    <source>
        <strain evidence="2 3">ANC 4874</strain>
    </source>
</reference>
<dbReference type="SUPFAM" id="SSF111364">
    <property type="entry name" value="Tsx-like channel"/>
    <property type="match status" value="1"/>
</dbReference>
<protein>
    <recommendedName>
        <fullName evidence="4">Nucleoside-specific outer membrane channel protein Tsx</fullName>
    </recommendedName>
</protein>
<organism evidence="2 3">
    <name type="scientific">Acinetobacter albensis</name>
    <dbReference type="NCBI Taxonomy" id="1673609"/>
    <lineage>
        <taxon>Bacteria</taxon>
        <taxon>Pseudomonadati</taxon>
        <taxon>Pseudomonadota</taxon>
        <taxon>Gammaproteobacteria</taxon>
        <taxon>Moraxellales</taxon>
        <taxon>Moraxellaceae</taxon>
        <taxon>Acinetobacter</taxon>
    </lineage>
</organism>
<evidence type="ECO:0000256" key="1">
    <source>
        <dbReference type="SAM" id="SignalP"/>
    </source>
</evidence>
<dbReference type="EMBL" id="FMBK01000001">
    <property type="protein sequence ID" value="SCC70698.1"/>
    <property type="molecule type" value="Genomic_DNA"/>
</dbReference>
<dbReference type="Gene3D" id="2.40.230.20">
    <property type="entry name" value="Nucleoside-specific channel-forming protein, Tsx-like"/>
    <property type="match status" value="1"/>
</dbReference>
<dbReference type="Proteomes" id="UP000243661">
    <property type="component" value="Unassembled WGS sequence"/>
</dbReference>
<feature type="signal peptide" evidence="1">
    <location>
        <begin position="1"/>
        <end position="18"/>
    </location>
</feature>
<evidence type="ECO:0000313" key="2">
    <source>
        <dbReference type="EMBL" id="SCC70698.1"/>
    </source>
</evidence>
<dbReference type="RefSeq" id="WP_092717013.1">
    <property type="nucleotide sequence ID" value="NZ_FMBK01000001.1"/>
</dbReference>
<dbReference type="InterPro" id="IPR036777">
    <property type="entry name" value="Channel_Tsx-like_sf"/>
</dbReference>
<proteinExistence type="predicted"/>
<gene>
    <name evidence="2" type="ORF">GA0116959_10130</name>
</gene>
<dbReference type="AlphaFoldDB" id="A0A1C4GR50"/>